<dbReference type="EMBL" id="PTJE01000006">
    <property type="protein sequence ID" value="PPK93626.1"/>
    <property type="molecule type" value="Genomic_DNA"/>
</dbReference>
<dbReference type="InterPro" id="IPR035914">
    <property type="entry name" value="Sperma_CUB_dom_sf"/>
</dbReference>
<dbReference type="NCBIfam" id="TIGR04131">
    <property type="entry name" value="Bac_Flav_CTERM"/>
    <property type="match status" value="1"/>
</dbReference>
<dbReference type="InterPro" id="IPR026341">
    <property type="entry name" value="T9SS_type_B"/>
</dbReference>
<comment type="caution">
    <text evidence="3">The sequence shown here is derived from an EMBL/GenBank/DDBJ whole genome shotgun (WGS) entry which is preliminary data.</text>
</comment>
<dbReference type="Proteomes" id="UP000239002">
    <property type="component" value="Unassembled WGS sequence"/>
</dbReference>
<dbReference type="SUPFAM" id="SSF49299">
    <property type="entry name" value="PKD domain"/>
    <property type="match status" value="1"/>
</dbReference>
<sequence>MKNFILSCIGILFFTAFSTAQDFPMTDGEFVTCSGSFTDSGGITGDYAVSESFTITFCSPFETDAMRVTFNSFDTQFGDILLAYDGDSNTAPFLGVFQGTTSPGTLLASATNTSGCLTFTFISNGAGTSTGWQAAVECFDTCQTITTDIVTVPAIDADGILRLCQGEVVDFTGSATFSNDSAGATYKFILPDGTEALGTTLQQTFNDPGVYRIDFVATAPDGCRDRSLEDIVIQVSTTPDFTGTVAADTSICFGESTNITGMVVATEFASQVAPPVSGVTFLPDDSGTTFYETCIDVSGFAPGATLSSAADLLGFFINMEHSYLGDLDITLTAPNGAVIDVKTGGGGNTFLGVPIDVDSDLTPGVGFVYNFTEAPSATQTLLQASGAVSTLPAGDYLAEDPFSTFAGTSLNGLWCLRIVDNLGSDNGYIFEWGINFNPLIVPDAERYTPGEVSQEWAANADITATNGNVITVTPTTAGQHCYDYIFTDSFGCTYTETICIDVASEITVVEPNDIIVCAQTGSAAQVDLTARDTQILNGLDPVAFSVTPFGNQADADAASNPLTSITAYDVSTSETVFVRVEEVATGCFEVVELDIDFSTAAYTAVPDLELCDDPTNADGIEVFDLTSQDNGILGTQSSTEYGVTYFLSQADANANLNEILTPGAFDSMGETIYARVSNLQDANCFTTGTFELVVNAVPTIGTGVDVTECDESPIDGATSFDFTVNDSAILNGQSAVDFTVSYHATQSDADAGSNSISTSTVVAGGTIYARIENNITGCYNTSTFNFVVETCEVEVPEGFSPNNDGINDTFSIPGVDQFSNFEMKVFNRLGSVVYETRANNYVEFTGIPNTGVAAGDGLLPVGTYFYVIKFNDPDTEDIASWMYINY</sequence>
<dbReference type="InterPro" id="IPR013783">
    <property type="entry name" value="Ig-like_fold"/>
</dbReference>
<dbReference type="OrthoDB" id="9765926at2"/>
<dbReference type="Pfam" id="PF18911">
    <property type="entry name" value="PKD_4"/>
    <property type="match status" value="1"/>
</dbReference>
<name>A0A2S6IHF6_9FLAO</name>
<dbReference type="Pfam" id="PF13585">
    <property type="entry name" value="CHU_C"/>
    <property type="match status" value="1"/>
</dbReference>
<dbReference type="Gene3D" id="2.60.40.10">
    <property type="entry name" value="Immunoglobulins"/>
    <property type="match status" value="1"/>
</dbReference>
<feature type="chain" id="PRO_5015623724" evidence="1">
    <location>
        <begin position="21"/>
        <end position="886"/>
    </location>
</feature>
<accession>A0A2S6IHF6</accession>
<keyword evidence="1" id="KW-0732">Signal</keyword>
<dbReference type="Gene3D" id="2.60.120.260">
    <property type="entry name" value="Galactose-binding domain-like"/>
    <property type="match status" value="1"/>
</dbReference>
<dbReference type="AlphaFoldDB" id="A0A2S6IHF6"/>
<dbReference type="SUPFAM" id="SSF49785">
    <property type="entry name" value="Galactose-binding domain-like"/>
    <property type="match status" value="1"/>
</dbReference>
<dbReference type="InterPro" id="IPR000601">
    <property type="entry name" value="PKD_dom"/>
</dbReference>
<dbReference type="InterPro" id="IPR035986">
    <property type="entry name" value="PKD_dom_sf"/>
</dbReference>
<protein>
    <submittedName>
        <fullName evidence="3">Gliding motility-associated-like protein</fullName>
    </submittedName>
</protein>
<gene>
    <name evidence="3" type="ORF">LY01_02409</name>
</gene>
<dbReference type="Gene3D" id="2.60.120.290">
    <property type="entry name" value="Spermadhesin, CUB domain"/>
    <property type="match status" value="1"/>
</dbReference>
<keyword evidence="4" id="KW-1185">Reference proteome</keyword>
<evidence type="ECO:0000313" key="4">
    <source>
        <dbReference type="Proteomes" id="UP000239002"/>
    </source>
</evidence>
<organism evidence="3 4">
    <name type="scientific">Nonlabens xylanidelens</name>
    <dbReference type="NCBI Taxonomy" id="191564"/>
    <lineage>
        <taxon>Bacteria</taxon>
        <taxon>Pseudomonadati</taxon>
        <taxon>Bacteroidota</taxon>
        <taxon>Flavobacteriia</taxon>
        <taxon>Flavobacteriales</taxon>
        <taxon>Flavobacteriaceae</taxon>
        <taxon>Nonlabens</taxon>
    </lineage>
</organism>
<evidence type="ECO:0000313" key="3">
    <source>
        <dbReference type="EMBL" id="PPK93626.1"/>
    </source>
</evidence>
<evidence type="ECO:0000259" key="2">
    <source>
        <dbReference type="Pfam" id="PF18911"/>
    </source>
</evidence>
<dbReference type="SUPFAM" id="SSF49854">
    <property type="entry name" value="Spermadhesin, CUB domain"/>
    <property type="match status" value="1"/>
</dbReference>
<reference evidence="3 4" key="1">
    <citation type="submission" date="2018-02" db="EMBL/GenBank/DDBJ databases">
        <title>Genomic Encyclopedia of Archaeal and Bacterial Type Strains, Phase II (KMG-II): from individual species to whole genera.</title>
        <authorList>
            <person name="Goeker M."/>
        </authorList>
    </citation>
    <scope>NUCLEOTIDE SEQUENCE [LARGE SCALE GENOMIC DNA]</scope>
    <source>
        <strain evidence="3 4">DSM 16809</strain>
    </source>
</reference>
<dbReference type="RefSeq" id="WP_104516082.1">
    <property type="nucleotide sequence ID" value="NZ_MQVW01000024.1"/>
</dbReference>
<evidence type="ECO:0000256" key="1">
    <source>
        <dbReference type="SAM" id="SignalP"/>
    </source>
</evidence>
<feature type="domain" description="PKD" evidence="2">
    <location>
        <begin position="153"/>
        <end position="227"/>
    </location>
</feature>
<feature type="signal peptide" evidence="1">
    <location>
        <begin position="1"/>
        <end position="20"/>
    </location>
</feature>
<dbReference type="InterPro" id="IPR008979">
    <property type="entry name" value="Galactose-bd-like_sf"/>
</dbReference>
<proteinExistence type="predicted"/>